<proteinExistence type="predicted"/>
<reference evidence="2 3" key="1">
    <citation type="submission" date="2022-07" db="EMBL/GenBank/DDBJ databases">
        <title>Photobacterium pectinilyticum sp. nov., a marine bacterium isolated from surface seawater of Qingdao offshore.</title>
        <authorList>
            <person name="Wang X."/>
        </authorList>
    </citation>
    <scope>NUCLEOTIDE SEQUENCE [LARGE SCALE GENOMIC DNA]</scope>
    <source>
        <strain evidence="2 3">ZSDE20</strain>
    </source>
</reference>
<protein>
    <submittedName>
        <fullName evidence="2">Uncharacterized protein</fullName>
    </submittedName>
</protein>
<evidence type="ECO:0000313" key="3">
    <source>
        <dbReference type="Proteomes" id="UP001524460"/>
    </source>
</evidence>
<gene>
    <name evidence="2" type="ORF">NHN17_18965</name>
</gene>
<organism evidence="2 3">
    <name type="scientific">Photobacterium pectinilyticum</name>
    <dbReference type="NCBI Taxonomy" id="2906793"/>
    <lineage>
        <taxon>Bacteria</taxon>
        <taxon>Pseudomonadati</taxon>
        <taxon>Pseudomonadota</taxon>
        <taxon>Gammaproteobacteria</taxon>
        <taxon>Vibrionales</taxon>
        <taxon>Vibrionaceae</taxon>
        <taxon>Photobacterium</taxon>
    </lineage>
</organism>
<dbReference type="RefSeq" id="WP_255044216.1">
    <property type="nucleotide sequence ID" value="NZ_JANEYT010000057.1"/>
</dbReference>
<keyword evidence="3" id="KW-1185">Reference proteome</keyword>
<accession>A0ABT1N5X0</accession>
<keyword evidence="1" id="KW-1133">Transmembrane helix</keyword>
<evidence type="ECO:0000256" key="1">
    <source>
        <dbReference type="SAM" id="Phobius"/>
    </source>
</evidence>
<dbReference type="EMBL" id="JANEYT010000057">
    <property type="protein sequence ID" value="MCQ1060130.1"/>
    <property type="molecule type" value="Genomic_DNA"/>
</dbReference>
<keyword evidence="1" id="KW-0812">Transmembrane</keyword>
<keyword evidence="1" id="KW-0472">Membrane</keyword>
<comment type="caution">
    <text evidence="2">The sequence shown here is derived from an EMBL/GenBank/DDBJ whole genome shotgun (WGS) entry which is preliminary data.</text>
</comment>
<feature type="transmembrane region" description="Helical" evidence="1">
    <location>
        <begin position="6"/>
        <end position="29"/>
    </location>
</feature>
<evidence type="ECO:0000313" key="2">
    <source>
        <dbReference type="EMBL" id="MCQ1060130.1"/>
    </source>
</evidence>
<dbReference type="Proteomes" id="UP001524460">
    <property type="component" value="Unassembled WGS sequence"/>
</dbReference>
<name>A0ABT1N5X0_9GAMM</name>
<sequence length="78" mass="9297">MEGFQAFLQFVLDNALLTAFWLFVAWRLIKARKAAFRPHQPKVRTTASIKKPIDIRKYSYKGRFYFTPEEQVTKEIKD</sequence>